<protein>
    <submittedName>
        <fullName evidence="1">Uncharacterized protein</fullName>
    </submittedName>
</protein>
<name>A0AAV7TSG7_PLEWA</name>
<sequence length="86" mass="8983">MSDGAVRPPRESSLSLQLDIEATADVDRAGCAPKRLQRPHDQALYCAKAFGAAGTAVAPAVFACGGLTAVVEERRLGADPGMLRFL</sequence>
<reference evidence="1" key="1">
    <citation type="journal article" date="2022" name="bioRxiv">
        <title>Sequencing and chromosome-scale assembly of the giantPleurodeles waltlgenome.</title>
        <authorList>
            <person name="Brown T."/>
            <person name="Elewa A."/>
            <person name="Iarovenko S."/>
            <person name="Subramanian E."/>
            <person name="Araus A.J."/>
            <person name="Petzold A."/>
            <person name="Susuki M."/>
            <person name="Suzuki K.-i.T."/>
            <person name="Hayashi T."/>
            <person name="Toyoda A."/>
            <person name="Oliveira C."/>
            <person name="Osipova E."/>
            <person name="Leigh N.D."/>
            <person name="Simon A."/>
            <person name="Yun M.H."/>
        </authorList>
    </citation>
    <scope>NUCLEOTIDE SEQUENCE</scope>
    <source>
        <strain evidence="1">20211129_DDA</strain>
        <tissue evidence="1">Liver</tissue>
    </source>
</reference>
<dbReference type="Proteomes" id="UP001066276">
    <property type="component" value="Chromosome 3_2"/>
</dbReference>
<evidence type="ECO:0000313" key="2">
    <source>
        <dbReference type="Proteomes" id="UP001066276"/>
    </source>
</evidence>
<keyword evidence="2" id="KW-1185">Reference proteome</keyword>
<dbReference type="EMBL" id="JANPWB010000006">
    <property type="protein sequence ID" value="KAJ1178673.1"/>
    <property type="molecule type" value="Genomic_DNA"/>
</dbReference>
<dbReference type="AlphaFoldDB" id="A0AAV7TSG7"/>
<accession>A0AAV7TSG7</accession>
<gene>
    <name evidence="1" type="ORF">NDU88_003915</name>
</gene>
<organism evidence="1 2">
    <name type="scientific">Pleurodeles waltl</name>
    <name type="common">Iberian ribbed newt</name>
    <dbReference type="NCBI Taxonomy" id="8319"/>
    <lineage>
        <taxon>Eukaryota</taxon>
        <taxon>Metazoa</taxon>
        <taxon>Chordata</taxon>
        <taxon>Craniata</taxon>
        <taxon>Vertebrata</taxon>
        <taxon>Euteleostomi</taxon>
        <taxon>Amphibia</taxon>
        <taxon>Batrachia</taxon>
        <taxon>Caudata</taxon>
        <taxon>Salamandroidea</taxon>
        <taxon>Salamandridae</taxon>
        <taxon>Pleurodelinae</taxon>
        <taxon>Pleurodeles</taxon>
    </lineage>
</organism>
<proteinExistence type="predicted"/>
<comment type="caution">
    <text evidence="1">The sequence shown here is derived from an EMBL/GenBank/DDBJ whole genome shotgun (WGS) entry which is preliminary data.</text>
</comment>
<evidence type="ECO:0000313" key="1">
    <source>
        <dbReference type="EMBL" id="KAJ1178673.1"/>
    </source>
</evidence>